<dbReference type="OrthoDB" id="2565370at2759"/>
<dbReference type="Pfam" id="PF25534">
    <property type="entry name" value="DUF7918"/>
    <property type="match status" value="1"/>
</dbReference>
<feature type="region of interest" description="Disordered" evidence="1">
    <location>
        <begin position="659"/>
        <end position="702"/>
    </location>
</feature>
<evidence type="ECO:0000313" key="4">
    <source>
        <dbReference type="Proteomes" id="UP000092583"/>
    </source>
</evidence>
<accession>A0A1B9IQW2</accession>
<dbReference type="EMBL" id="KI669462">
    <property type="protein sequence ID" value="OCF57933.1"/>
    <property type="molecule type" value="Genomic_DNA"/>
</dbReference>
<evidence type="ECO:0000256" key="1">
    <source>
        <dbReference type="SAM" id="MobiDB-lite"/>
    </source>
</evidence>
<dbReference type="Proteomes" id="UP000092583">
    <property type="component" value="Unassembled WGS sequence"/>
</dbReference>
<evidence type="ECO:0000259" key="2">
    <source>
        <dbReference type="Pfam" id="PF25534"/>
    </source>
</evidence>
<sequence length="740" mass="84429">MKGSAEYNDLEVWVECDGTRLNEYHQTFEEKRDHQPPIYKSYLEIGDSTNSKYTFHVKNNSITKWLDSLLSNIEVDNYLLCTAYLHPEEGYKVSQSQVYRSEAEKKGNGKVVEHVHSQLVDDKEEDSQRIVLLDSHEGFLGRITISIFRGSLSESQPMTHQDAEYEDSESEIYNGITSLNVLDPSKAWENWWEDDVDPWIRFVYTYGTRKALIANKVDLPSPEISPAVRPEAEIDEILVPDSTPPSPFAFTSDPFEDNLLTQGLEELGSALQSLIANMNLKAGPNMMVDDQISSVAQPNEEKTSDLSKVDPLRHQKHTSKNSKEQKNSIRATSGWSDKDQISDNRLLKSSRCSVNAEKGSEVDNSQAGPSTAISSTRSPFQISKGKTQPTLTQSVDEASPPAWMAHPQAHAKPPTHRQALDRPQSNLDPPVSLQAEVNRQEQLSGHSEYTKLLEAIDNPSSTNLTEKEIDLLLRALTDNQESITATTGRSHRSPESTAIPHGSKGKGKEKIDERDSDKNTNTNYYPSNSVSVSVSVPSFERPLPDVSAKDYAYQPSPTIEENDINSLDYLAKEGMNEAFLQNLFNADTSPSERNNMPKLPKARWETIQSFNAKQEDERQRKLFEDKESRKWMQELAKRRRLDDRDIKRREGERRRWLNLGKHHEQENRKTQKSSNESVIGRKYVPVGQRKRSRHEDEDEIERRIEEKKRRLRELDRLEKVRKPEGRGRCKEEAIDLTLSD</sequence>
<feature type="region of interest" description="Disordered" evidence="1">
    <location>
        <begin position="482"/>
        <end position="526"/>
    </location>
</feature>
<protein>
    <recommendedName>
        <fullName evidence="2">DUF7918 domain-containing protein</fullName>
    </recommendedName>
</protein>
<proteinExistence type="predicted"/>
<dbReference type="InterPro" id="IPR057678">
    <property type="entry name" value="DUF7918"/>
</dbReference>
<feature type="compositionally biased region" description="Basic and acidic residues" evidence="1">
    <location>
        <begin position="659"/>
        <end position="669"/>
    </location>
</feature>
<feature type="compositionally biased region" description="Basic and acidic residues" evidence="1">
    <location>
        <begin position="299"/>
        <end position="313"/>
    </location>
</feature>
<dbReference type="AlphaFoldDB" id="A0A1B9IQW2"/>
<feature type="domain" description="DUF7918" evidence="2">
    <location>
        <begin position="10"/>
        <end position="166"/>
    </location>
</feature>
<feature type="compositionally biased region" description="Polar residues" evidence="1">
    <location>
        <begin position="362"/>
        <end position="396"/>
    </location>
</feature>
<name>A0A1B9IQW2_9TREE</name>
<feature type="compositionally biased region" description="Basic and acidic residues" evidence="1">
    <location>
        <begin position="506"/>
        <end position="518"/>
    </location>
</feature>
<organism evidence="3 4">
    <name type="scientific">Kwoniella mangroviensis CBS 10435</name>
    <dbReference type="NCBI Taxonomy" id="1331196"/>
    <lineage>
        <taxon>Eukaryota</taxon>
        <taxon>Fungi</taxon>
        <taxon>Dikarya</taxon>
        <taxon>Basidiomycota</taxon>
        <taxon>Agaricomycotina</taxon>
        <taxon>Tremellomycetes</taxon>
        <taxon>Tremellales</taxon>
        <taxon>Cryptococcaceae</taxon>
        <taxon>Kwoniella</taxon>
    </lineage>
</organism>
<gene>
    <name evidence="3" type="ORF">L486_03956</name>
</gene>
<keyword evidence="4" id="KW-1185">Reference proteome</keyword>
<feature type="region of interest" description="Disordered" evidence="1">
    <location>
        <begin position="295"/>
        <end position="430"/>
    </location>
</feature>
<reference evidence="4" key="2">
    <citation type="submission" date="2013-12" db="EMBL/GenBank/DDBJ databases">
        <title>Evolution of pathogenesis and genome organization in the Tremellales.</title>
        <authorList>
            <person name="Cuomo C."/>
            <person name="Litvintseva A."/>
            <person name="Heitman J."/>
            <person name="Chen Y."/>
            <person name="Sun S."/>
            <person name="Springer D."/>
            <person name="Dromer F."/>
            <person name="Young S."/>
            <person name="Zeng Q."/>
            <person name="Chapman S."/>
            <person name="Gujja S."/>
            <person name="Saif S."/>
            <person name="Birren B."/>
        </authorList>
    </citation>
    <scope>NUCLEOTIDE SEQUENCE [LARGE SCALE GENOMIC DNA]</scope>
    <source>
        <strain evidence="4">CBS 10435</strain>
    </source>
</reference>
<reference evidence="3 4" key="1">
    <citation type="submission" date="2013-07" db="EMBL/GenBank/DDBJ databases">
        <title>The Genome Sequence of Kwoniella mangroviensis CBS10435.</title>
        <authorList>
            <consortium name="The Broad Institute Genome Sequencing Platform"/>
            <person name="Cuomo C."/>
            <person name="Litvintseva A."/>
            <person name="Chen Y."/>
            <person name="Heitman J."/>
            <person name="Sun S."/>
            <person name="Springer D."/>
            <person name="Dromer F."/>
            <person name="Young S.K."/>
            <person name="Zeng Q."/>
            <person name="Gargeya S."/>
            <person name="Fitzgerald M."/>
            <person name="Abouelleil A."/>
            <person name="Alvarado L."/>
            <person name="Berlin A.M."/>
            <person name="Chapman S.B."/>
            <person name="Dewar J."/>
            <person name="Goldberg J."/>
            <person name="Griggs A."/>
            <person name="Gujja S."/>
            <person name="Hansen M."/>
            <person name="Howarth C."/>
            <person name="Imamovic A."/>
            <person name="Larimer J."/>
            <person name="McCowan C."/>
            <person name="Murphy C."/>
            <person name="Pearson M."/>
            <person name="Priest M."/>
            <person name="Roberts A."/>
            <person name="Saif S."/>
            <person name="Shea T."/>
            <person name="Sykes S."/>
            <person name="Wortman J."/>
            <person name="Nusbaum C."/>
            <person name="Birren B."/>
        </authorList>
    </citation>
    <scope>NUCLEOTIDE SEQUENCE [LARGE SCALE GENOMIC DNA]</scope>
    <source>
        <strain evidence="3 4">CBS 10435</strain>
    </source>
</reference>
<evidence type="ECO:0000313" key="3">
    <source>
        <dbReference type="EMBL" id="OCF57933.1"/>
    </source>
</evidence>
<feature type="compositionally biased region" description="Basic and acidic residues" evidence="1">
    <location>
        <begin position="336"/>
        <end position="346"/>
    </location>
</feature>